<evidence type="ECO:0000313" key="2">
    <source>
        <dbReference type="Proteomes" id="UP000078542"/>
    </source>
</evidence>
<reference evidence="1 2" key="1">
    <citation type="submission" date="2016-03" db="EMBL/GenBank/DDBJ databases">
        <title>Cyphomyrmex costatus WGS genome.</title>
        <authorList>
            <person name="Nygaard S."/>
            <person name="Hu H."/>
            <person name="Boomsma J."/>
            <person name="Zhang G."/>
        </authorList>
    </citation>
    <scope>NUCLEOTIDE SEQUENCE [LARGE SCALE GENOMIC DNA]</scope>
    <source>
        <strain evidence="1">MS0001</strain>
        <tissue evidence="1">Whole body</tissue>
    </source>
</reference>
<feature type="non-terminal residue" evidence="1">
    <location>
        <position position="1"/>
    </location>
</feature>
<organism evidence="1 2">
    <name type="scientific">Cyphomyrmex costatus</name>
    <dbReference type="NCBI Taxonomy" id="456900"/>
    <lineage>
        <taxon>Eukaryota</taxon>
        <taxon>Metazoa</taxon>
        <taxon>Ecdysozoa</taxon>
        <taxon>Arthropoda</taxon>
        <taxon>Hexapoda</taxon>
        <taxon>Insecta</taxon>
        <taxon>Pterygota</taxon>
        <taxon>Neoptera</taxon>
        <taxon>Endopterygota</taxon>
        <taxon>Hymenoptera</taxon>
        <taxon>Apocrita</taxon>
        <taxon>Aculeata</taxon>
        <taxon>Formicoidea</taxon>
        <taxon>Formicidae</taxon>
        <taxon>Myrmicinae</taxon>
        <taxon>Cyphomyrmex</taxon>
    </lineage>
</organism>
<gene>
    <name evidence="1" type="ORF">ALC62_09375</name>
</gene>
<name>A0A195CGB3_9HYME</name>
<sequence>ISFSPHRSRGISASNIHFHSNIAIAAPREEGTIEVLLEMDFLMKKETSMFVEARARPEIESRNSRWAIVVNFGGASAKQPVIYVRSKSSCVIRTFQNTTSLSPF</sequence>
<dbReference type="AlphaFoldDB" id="A0A195CGB3"/>
<accession>A0A195CGB3</accession>
<protein>
    <submittedName>
        <fullName evidence="1">Uncharacterized protein</fullName>
    </submittedName>
</protein>
<evidence type="ECO:0000313" key="1">
    <source>
        <dbReference type="EMBL" id="KYM99757.1"/>
    </source>
</evidence>
<dbReference type="Proteomes" id="UP000078542">
    <property type="component" value="Unassembled WGS sequence"/>
</dbReference>
<keyword evidence="2" id="KW-1185">Reference proteome</keyword>
<dbReference type="EMBL" id="KQ977791">
    <property type="protein sequence ID" value="KYM99757.1"/>
    <property type="molecule type" value="Genomic_DNA"/>
</dbReference>
<proteinExistence type="predicted"/>